<evidence type="ECO:0000259" key="9">
    <source>
        <dbReference type="PROSITE" id="PS51192"/>
    </source>
</evidence>
<dbReference type="Proteomes" id="UP000559256">
    <property type="component" value="Unassembled WGS sequence"/>
</dbReference>
<dbReference type="PANTHER" id="PTHR13710">
    <property type="entry name" value="DNA HELICASE RECQ FAMILY MEMBER"/>
    <property type="match status" value="1"/>
</dbReference>
<accession>A0A8H5C0X3</accession>
<sequence length="822" mass="91335">MPFDSSLKRNSSESSDSSFSSKRFKPVYSNANGSGTAALEYASNLHEKQEIFIHSIISRNSAQLCDYFAGNKKGDKWSLNMIHDACTARLDTLKPPDNRTGEDIITREATPEVTGSDSVTNASFVSSEPARCNGTGEDDDALSDNSFRSRLQIALGVSSLRAVYLQALCSFMENFDVFVCTPRAGAKDLCLRIASVCRIGQTRRGTTIIVSPYDVLSADHISELKQNGIDVLLWTAGTAEVIRRLQSSDKPDVLCVTPEKLQDSSTLQSLLHKEFSAGCLARIAINDAHRLLMSEHTSRDAKYRYLHSLKSRFPGVPIMALTEQNTADAIEQALGLSNCARFSQTFSRNNLHYAVRSKTPQVTSAVIEYVSSLEPKRAGIIYCSTDQECIELTEQIARTHNARMVLTEMSPHERAQLVKDWQSAKYNILVITSQASLSATPDREDVRFIIHLRMPTSIQRYLEDTFPAGQDGLTSHCILIYSNADYRELASEVKAEEQNRVYLMAKYCENEFACRQALLLHTLGEDLQHACGKCDVCCNADLVVKKDFTKEAQDLVKLVQSFAESDADGVTSSDCRQLFKNQVGNASAGNQANLFGAGSHLTREEIDRLLSRLCFLGFLDEISCEGNGEVMYIEPGELAHSVFKPSFRLPLAVPKPVSGSGSYVSPNGMTINENESNSPLENSFSSTETIANTPEICETSFLVQLKALRVEFMRSFGYNDADLVLPDEILEQLNFMALKRMIREHCGIQDPQQLRSYVDEKWSKFGTGFLKLCVEHRGGGPDHPRTARKPLGLEKYEFSNATVTLPANVSIRKYRYASPRKP</sequence>
<keyword evidence="5" id="KW-0413">Isomerase</keyword>
<dbReference type="Gene3D" id="3.40.50.300">
    <property type="entry name" value="P-loop containing nucleotide triphosphate hydrolases"/>
    <property type="match status" value="2"/>
</dbReference>
<dbReference type="Pfam" id="PF00271">
    <property type="entry name" value="Helicase_C"/>
    <property type="match status" value="1"/>
</dbReference>
<evidence type="ECO:0000256" key="1">
    <source>
        <dbReference type="ARBA" id="ARBA00005446"/>
    </source>
</evidence>
<keyword evidence="12" id="KW-1185">Reference proteome</keyword>
<feature type="region of interest" description="Disordered" evidence="8">
    <location>
        <begin position="1"/>
        <end position="22"/>
    </location>
</feature>
<dbReference type="AlphaFoldDB" id="A0A8H5C0X3"/>
<dbReference type="GO" id="GO:0009378">
    <property type="term" value="F:four-way junction helicase activity"/>
    <property type="evidence" value="ECO:0007669"/>
    <property type="project" value="TreeGrafter"/>
</dbReference>
<feature type="compositionally biased region" description="Basic and acidic residues" evidence="8">
    <location>
        <begin position="1"/>
        <end position="11"/>
    </location>
</feature>
<gene>
    <name evidence="11" type="ORF">D9758_016435</name>
</gene>
<dbReference type="InterPro" id="IPR001650">
    <property type="entry name" value="Helicase_C-like"/>
</dbReference>
<evidence type="ECO:0000313" key="11">
    <source>
        <dbReference type="EMBL" id="KAF5332958.1"/>
    </source>
</evidence>
<evidence type="ECO:0000256" key="2">
    <source>
        <dbReference type="ARBA" id="ARBA00022741"/>
    </source>
</evidence>
<keyword evidence="4" id="KW-0238">DNA-binding</keyword>
<evidence type="ECO:0000256" key="3">
    <source>
        <dbReference type="ARBA" id="ARBA00022840"/>
    </source>
</evidence>
<dbReference type="GO" id="GO:0006260">
    <property type="term" value="P:DNA replication"/>
    <property type="evidence" value="ECO:0007669"/>
    <property type="project" value="InterPro"/>
</dbReference>
<dbReference type="Gene3D" id="1.10.10.10">
    <property type="entry name" value="Winged helix-like DNA-binding domain superfamily/Winged helix DNA-binding domain"/>
    <property type="match status" value="1"/>
</dbReference>
<dbReference type="Pfam" id="PF16124">
    <property type="entry name" value="RecQ_Zn_bind"/>
    <property type="match status" value="1"/>
</dbReference>
<evidence type="ECO:0000256" key="6">
    <source>
        <dbReference type="ARBA" id="ARBA00034617"/>
    </source>
</evidence>
<dbReference type="InterPro" id="IPR036388">
    <property type="entry name" value="WH-like_DNA-bd_sf"/>
</dbReference>
<comment type="similarity">
    <text evidence="1">Belongs to the helicase family. RecQ subfamily.</text>
</comment>
<dbReference type="GO" id="GO:0000724">
    <property type="term" value="P:double-strand break repair via homologous recombination"/>
    <property type="evidence" value="ECO:0007669"/>
    <property type="project" value="TreeGrafter"/>
</dbReference>
<dbReference type="PANTHER" id="PTHR13710:SF105">
    <property type="entry name" value="ATP-DEPENDENT DNA HELICASE Q1"/>
    <property type="match status" value="1"/>
</dbReference>
<dbReference type="GO" id="GO:0005694">
    <property type="term" value="C:chromosome"/>
    <property type="evidence" value="ECO:0007669"/>
    <property type="project" value="TreeGrafter"/>
</dbReference>
<dbReference type="Pfam" id="PF00270">
    <property type="entry name" value="DEAD"/>
    <property type="match status" value="1"/>
</dbReference>
<name>A0A8H5C0X3_9AGAR</name>
<dbReference type="OrthoDB" id="10261556at2759"/>
<comment type="catalytic activity">
    <reaction evidence="6">
        <text>Couples ATP hydrolysis with the unwinding of duplex DNA by translocating in the 3'-5' direction.</text>
        <dbReference type="EC" id="5.6.2.4"/>
    </reaction>
</comment>
<evidence type="ECO:0000256" key="5">
    <source>
        <dbReference type="ARBA" id="ARBA00023235"/>
    </source>
</evidence>
<dbReference type="SUPFAM" id="SSF52540">
    <property type="entry name" value="P-loop containing nucleoside triphosphate hydrolases"/>
    <property type="match status" value="1"/>
</dbReference>
<proteinExistence type="inferred from homology"/>
<feature type="compositionally biased region" description="Low complexity" evidence="8">
    <location>
        <begin position="12"/>
        <end position="21"/>
    </location>
</feature>
<dbReference type="InterPro" id="IPR011545">
    <property type="entry name" value="DEAD/DEAH_box_helicase_dom"/>
</dbReference>
<dbReference type="EMBL" id="JAACJM010000297">
    <property type="protein sequence ID" value="KAF5332958.1"/>
    <property type="molecule type" value="Genomic_DNA"/>
</dbReference>
<evidence type="ECO:0000256" key="7">
    <source>
        <dbReference type="ARBA" id="ARBA00034808"/>
    </source>
</evidence>
<feature type="domain" description="Helicase ATP-binding" evidence="9">
    <location>
        <begin position="168"/>
        <end position="322"/>
    </location>
</feature>
<protein>
    <recommendedName>
        <fullName evidence="7">DNA 3'-5' helicase</fullName>
        <ecNumber evidence="7">5.6.2.4</ecNumber>
    </recommendedName>
</protein>
<dbReference type="GO" id="GO:0005524">
    <property type="term" value="F:ATP binding"/>
    <property type="evidence" value="ECO:0007669"/>
    <property type="project" value="UniProtKB-KW"/>
</dbReference>
<feature type="domain" description="Helicase C-terminal" evidence="10">
    <location>
        <begin position="365"/>
        <end position="513"/>
    </location>
</feature>
<dbReference type="PROSITE" id="PS51192">
    <property type="entry name" value="HELICASE_ATP_BIND_1"/>
    <property type="match status" value="1"/>
</dbReference>
<dbReference type="EC" id="5.6.2.4" evidence="7"/>
<evidence type="ECO:0000259" key="10">
    <source>
        <dbReference type="PROSITE" id="PS51194"/>
    </source>
</evidence>
<keyword evidence="2" id="KW-0547">Nucleotide-binding</keyword>
<dbReference type="GO" id="GO:0003677">
    <property type="term" value="F:DNA binding"/>
    <property type="evidence" value="ECO:0007669"/>
    <property type="project" value="UniProtKB-KW"/>
</dbReference>
<organism evidence="11 12">
    <name type="scientific">Tetrapyrgos nigripes</name>
    <dbReference type="NCBI Taxonomy" id="182062"/>
    <lineage>
        <taxon>Eukaryota</taxon>
        <taxon>Fungi</taxon>
        <taxon>Dikarya</taxon>
        <taxon>Basidiomycota</taxon>
        <taxon>Agaricomycotina</taxon>
        <taxon>Agaricomycetes</taxon>
        <taxon>Agaricomycetidae</taxon>
        <taxon>Agaricales</taxon>
        <taxon>Marasmiineae</taxon>
        <taxon>Marasmiaceae</taxon>
        <taxon>Tetrapyrgos</taxon>
    </lineage>
</organism>
<dbReference type="GO" id="GO:0043138">
    <property type="term" value="F:3'-5' DNA helicase activity"/>
    <property type="evidence" value="ECO:0007669"/>
    <property type="project" value="UniProtKB-EC"/>
</dbReference>
<dbReference type="Pfam" id="PF09382">
    <property type="entry name" value="RQC"/>
    <property type="match status" value="1"/>
</dbReference>
<keyword evidence="3" id="KW-0067">ATP-binding</keyword>
<dbReference type="PROSITE" id="PS51194">
    <property type="entry name" value="HELICASE_CTER"/>
    <property type="match status" value="1"/>
</dbReference>
<dbReference type="InterPro" id="IPR018982">
    <property type="entry name" value="RQC_domain"/>
</dbReference>
<dbReference type="GO" id="GO:0005737">
    <property type="term" value="C:cytoplasm"/>
    <property type="evidence" value="ECO:0007669"/>
    <property type="project" value="TreeGrafter"/>
</dbReference>
<dbReference type="InterPro" id="IPR032284">
    <property type="entry name" value="RecQ_Zn-bd"/>
</dbReference>
<evidence type="ECO:0000256" key="4">
    <source>
        <dbReference type="ARBA" id="ARBA00023125"/>
    </source>
</evidence>
<reference evidence="11 12" key="1">
    <citation type="journal article" date="2020" name="ISME J.">
        <title>Uncovering the hidden diversity of litter-decomposition mechanisms in mushroom-forming fungi.</title>
        <authorList>
            <person name="Floudas D."/>
            <person name="Bentzer J."/>
            <person name="Ahren D."/>
            <person name="Johansson T."/>
            <person name="Persson P."/>
            <person name="Tunlid A."/>
        </authorList>
    </citation>
    <scope>NUCLEOTIDE SEQUENCE [LARGE SCALE GENOMIC DNA]</scope>
    <source>
        <strain evidence="11 12">CBS 291.85</strain>
    </source>
</reference>
<comment type="caution">
    <text evidence="11">The sequence shown here is derived from an EMBL/GenBank/DDBJ whole genome shotgun (WGS) entry which is preliminary data.</text>
</comment>
<dbReference type="InterPro" id="IPR014001">
    <property type="entry name" value="Helicase_ATP-bd"/>
</dbReference>
<evidence type="ECO:0000256" key="8">
    <source>
        <dbReference type="SAM" id="MobiDB-lite"/>
    </source>
</evidence>
<evidence type="ECO:0000313" key="12">
    <source>
        <dbReference type="Proteomes" id="UP000559256"/>
    </source>
</evidence>
<dbReference type="InterPro" id="IPR027417">
    <property type="entry name" value="P-loop_NTPase"/>
</dbReference>